<dbReference type="Proteomes" id="UP000252706">
    <property type="component" value="Unassembled WGS sequence"/>
</dbReference>
<gene>
    <name evidence="1" type="ORF">DS909_07970</name>
</gene>
<comment type="caution">
    <text evidence="1">The sequence shown here is derived from an EMBL/GenBank/DDBJ whole genome shotgun (WGS) entry which is preliminary data.</text>
</comment>
<name>A0A366X4I6_9RHOB</name>
<organism evidence="1 2">
    <name type="scientific">Phaeobacter gallaeciensis</name>
    <dbReference type="NCBI Taxonomy" id="60890"/>
    <lineage>
        <taxon>Bacteria</taxon>
        <taxon>Pseudomonadati</taxon>
        <taxon>Pseudomonadota</taxon>
        <taxon>Alphaproteobacteria</taxon>
        <taxon>Rhodobacterales</taxon>
        <taxon>Roseobacteraceae</taxon>
        <taxon>Phaeobacter</taxon>
    </lineage>
</organism>
<reference evidence="1 2" key="1">
    <citation type="submission" date="2018-07" db="EMBL/GenBank/DDBJ databases">
        <title>Modular assembly of carbohydrate-degrading microbial communities in the ocean.</title>
        <authorList>
            <person name="Enke T.N."/>
            <person name="Datta M.S."/>
            <person name="Schwartzman J.A."/>
            <person name="Cermak N."/>
            <person name="Schmitz D.A."/>
            <person name="Barrere J."/>
            <person name="Cordero O.X."/>
        </authorList>
    </citation>
    <scope>NUCLEOTIDE SEQUENCE [LARGE SCALE GENOMIC DNA]</scope>
    <source>
        <strain evidence="1 2">C3M10</strain>
    </source>
</reference>
<evidence type="ECO:0000313" key="2">
    <source>
        <dbReference type="Proteomes" id="UP000252706"/>
    </source>
</evidence>
<dbReference type="OrthoDB" id="7632358at2"/>
<sequence length="62" mass="6839">MKLNTNTISEKMKSVKASCGGAPFGEKRTQAWRHYNAAEAAHKANDDIKTKYELDAAREALA</sequence>
<protein>
    <submittedName>
        <fullName evidence="1">Uncharacterized protein</fullName>
    </submittedName>
</protein>
<dbReference type="AlphaFoldDB" id="A0A366X4I6"/>
<evidence type="ECO:0000313" key="1">
    <source>
        <dbReference type="EMBL" id="RBW57622.1"/>
    </source>
</evidence>
<accession>A0A366X4I6</accession>
<proteinExistence type="predicted"/>
<dbReference type="EMBL" id="QOCE01000019">
    <property type="protein sequence ID" value="RBW57622.1"/>
    <property type="molecule type" value="Genomic_DNA"/>
</dbReference>
<dbReference type="RefSeq" id="WP_113822921.1">
    <property type="nucleotide sequence ID" value="NZ_QOCE01000019.1"/>
</dbReference>